<gene>
    <name evidence="1" type="ORF">GCM10011415_39060</name>
</gene>
<dbReference type="EMBL" id="BMJV01000011">
    <property type="protein sequence ID" value="GGG85091.1"/>
    <property type="molecule type" value="Genomic_DNA"/>
</dbReference>
<dbReference type="Proteomes" id="UP000617145">
    <property type="component" value="Unassembled WGS sequence"/>
</dbReference>
<reference evidence="1" key="1">
    <citation type="journal article" date="2014" name="Int. J. Syst. Evol. Microbiol.">
        <title>Complete genome sequence of Corynebacterium casei LMG S-19264T (=DSM 44701T), isolated from a smear-ripened cheese.</title>
        <authorList>
            <consortium name="US DOE Joint Genome Institute (JGI-PGF)"/>
            <person name="Walter F."/>
            <person name="Albersmeier A."/>
            <person name="Kalinowski J."/>
            <person name="Ruckert C."/>
        </authorList>
    </citation>
    <scope>NUCLEOTIDE SEQUENCE</scope>
    <source>
        <strain evidence="1">CGMCC 1.15762</strain>
    </source>
</reference>
<protein>
    <submittedName>
        <fullName evidence="1">Uncharacterized protein</fullName>
    </submittedName>
</protein>
<evidence type="ECO:0000313" key="2">
    <source>
        <dbReference type="Proteomes" id="UP000617145"/>
    </source>
</evidence>
<organism evidence="1 2">
    <name type="scientific">Salipiger pallidus</name>
    <dbReference type="NCBI Taxonomy" id="1775170"/>
    <lineage>
        <taxon>Bacteria</taxon>
        <taxon>Pseudomonadati</taxon>
        <taxon>Pseudomonadota</taxon>
        <taxon>Alphaproteobacteria</taxon>
        <taxon>Rhodobacterales</taxon>
        <taxon>Roseobacteraceae</taxon>
        <taxon>Salipiger</taxon>
    </lineage>
</organism>
<keyword evidence="2" id="KW-1185">Reference proteome</keyword>
<accession>A0A8J2ZNH2</accession>
<reference evidence="1" key="2">
    <citation type="submission" date="2020-09" db="EMBL/GenBank/DDBJ databases">
        <authorList>
            <person name="Sun Q."/>
            <person name="Zhou Y."/>
        </authorList>
    </citation>
    <scope>NUCLEOTIDE SEQUENCE</scope>
    <source>
        <strain evidence="1">CGMCC 1.15762</strain>
    </source>
</reference>
<sequence>MNYNSTLRLTLFMVRRASEPIIGLPSECTRPYDGGYSDLGPYPALNSPKTLGDAKDCAVPGRCSTGPQIPGRNERSDWTLRIGTSHRSNSRQLFDLCSGLRGHGSLATAQTAISASAAPGTRVPPKVRAATMGGVALVT</sequence>
<evidence type="ECO:0000313" key="1">
    <source>
        <dbReference type="EMBL" id="GGG85091.1"/>
    </source>
</evidence>
<name>A0A8J2ZNH2_9RHOB</name>
<comment type="caution">
    <text evidence="1">The sequence shown here is derived from an EMBL/GenBank/DDBJ whole genome shotgun (WGS) entry which is preliminary data.</text>
</comment>
<dbReference type="AlphaFoldDB" id="A0A8J2ZNH2"/>
<proteinExistence type="predicted"/>